<accession>A0A9N9HDE1</accession>
<reference evidence="1" key="1">
    <citation type="submission" date="2021-06" db="EMBL/GenBank/DDBJ databases">
        <authorList>
            <person name="Kallberg Y."/>
            <person name="Tangrot J."/>
            <person name="Rosling A."/>
        </authorList>
    </citation>
    <scope>NUCLEOTIDE SEQUENCE</scope>
    <source>
        <strain evidence="1">UK204</strain>
    </source>
</reference>
<name>A0A9N9HDE1_9GLOM</name>
<dbReference type="Proteomes" id="UP000789570">
    <property type="component" value="Unassembled WGS sequence"/>
</dbReference>
<sequence length="111" mass="12749">SKEFVLRAVGSQILRVNVLKERPRRNNFLSIHYSTAIILVYRNEHPGYIEPYLVKSVKDMEIARSNKFQEGFKLYGSKGMEHANHTVLSQINEFIENNRINDSLQAGDIAA</sequence>
<protein>
    <submittedName>
        <fullName evidence="1">2543_t:CDS:1</fullName>
    </submittedName>
</protein>
<feature type="non-terminal residue" evidence="1">
    <location>
        <position position="1"/>
    </location>
</feature>
<organism evidence="1 2">
    <name type="scientific">Funneliformis caledonium</name>
    <dbReference type="NCBI Taxonomy" id="1117310"/>
    <lineage>
        <taxon>Eukaryota</taxon>
        <taxon>Fungi</taxon>
        <taxon>Fungi incertae sedis</taxon>
        <taxon>Mucoromycota</taxon>
        <taxon>Glomeromycotina</taxon>
        <taxon>Glomeromycetes</taxon>
        <taxon>Glomerales</taxon>
        <taxon>Glomeraceae</taxon>
        <taxon>Funneliformis</taxon>
    </lineage>
</organism>
<evidence type="ECO:0000313" key="1">
    <source>
        <dbReference type="EMBL" id="CAG8676381.1"/>
    </source>
</evidence>
<comment type="caution">
    <text evidence="1">The sequence shown here is derived from an EMBL/GenBank/DDBJ whole genome shotgun (WGS) entry which is preliminary data.</text>
</comment>
<dbReference type="AlphaFoldDB" id="A0A9N9HDE1"/>
<evidence type="ECO:0000313" key="2">
    <source>
        <dbReference type="Proteomes" id="UP000789570"/>
    </source>
</evidence>
<gene>
    <name evidence="1" type="ORF">FCALED_LOCUS12274</name>
</gene>
<dbReference type="EMBL" id="CAJVPQ010005841">
    <property type="protein sequence ID" value="CAG8676381.1"/>
    <property type="molecule type" value="Genomic_DNA"/>
</dbReference>
<proteinExistence type="predicted"/>
<keyword evidence="2" id="KW-1185">Reference proteome</keyword>